<dbReference type="AlphaFoldDB" id="A0AAU8JRV9"/>
<dbReference type="KEGG" id="kcm:ABWK59_09040"/>
<evidence type="ECO:0000313" key="1">
    <source>
        <dbReference type="EMBL" id="XCM79060.1"/>
    </source>
</evidence>
<name>A0AAU8JRV9_9ACTN</name>
<accession>A0AAU8JRV9</accession>
<gene>
    <name evidence="1" type="ORF">ABWK59_09040</name>
</gene>
<dbReference type="EMBL" id="CP159872">
    <property type="protein sequence ID" value="XCM79060.1"/>
    <property type="molecule type" value="Genomic_DNA"/>
</dbReference>
<sequence length="53" mass="6219">MTTHWLIEFTDELMRITDDLDQEHAAAFVRKVYEAGRETGRQEAEQGREHGGW</sequence>
<protein>
    <submittedName>
        <fullName evidence="1">Uncharacterized protein</fullName>
    </submittedName>
</protein>
<reference evidence="1" key="1">
    <citation type="submission" date="2024-06" db="EMBL/GenBank/DDBJ databases">
        <title>The genome sequences of Kitasatospora sp. strain HUAS MG31.</title>
        <authorList>
            <person name="Mo P."/>
        </authorList>
    </citation>
    <scope>NUCLEOTIDE SEQUENCE</scope>
    <source>
        <strain evidence="1">HUAS MG31</strain>
    </source>
</reference>
<dbReference type="RefSeq" id="WP_354639421.1">
    <property type="nucleotide sequence ID" value="NZ_CP159872.1"/>
</dbReference>
<organism evidence="1">
    <name type="scientific">Kitasatospora camelliae</name>
    <dbReference type="NCBI Taxonomy" id="3156397"/>
    <lineage>
        <taxon>Bacteria</taxon>
        <taxon>Bacillati</taxon>
        <taxon>Actinomycetota</taxon>
        <taxon>Actinomycetes</taxon>
        <taxon>Kitasatosporales</taxon>
        <taxon>Streptomycetaceae</taxon>
        <taxon>Kitasatospora</taxon>
    </lineage>
</organism>
<proteinExistence type="predicted"/>